<dbReference type="EMBL" id="UPHQ01000266">
    <property type="protein sequence ID" value="VBA44490.1"/>
    <property type="molecule type" value="Genomic_DNA"/>
</dbReference>
<dbReference type="RefSeq" id="WP_122508845.1">
    <property type="nucleotide sequence ID" value="NZ_UPHQ01000266.1"/>
</dbReference>
<dbReference type="NCBIfam" id="NF033520">
    <property type="entry name" value="transpos_IS982"/>
    <property type="match status" value="1"/>
</dbReference>
<evidence type="ECO:0000313" key="2">
    <source>
        <dbReference type="EMBL" id="VBA44490.1"/>
    </source>
</evidence>
<proteinExistence type="predicted"/>
<dbReference type="GO" id="GO:0006313">
    <property type="term" value="P:DNA transposition"/>
    <property type="evidence" value="ECO:0007669"/>
    <property type="project" value="InterPro"/>
</dbReference>
<keyword evidence="3" id="KW-1185">Reference proteome</keyword>
<dbReference type="GO" id="GO:0004803">
    <property type="term" value="F:transposase activity"/>
    <property type="evidence" value="ECO:0007669"/>
    <property type="project" value="InterPro"/>
</dbReference>
<name>A0A498QLM4_9MYCO</name>
<accession>A0A498QLM4</accession>
<organism evidence="2 3">
    <name type="scientific">Mycobacterium innocens</name>
    <dbReference type="NCBI Taxonomy" id="2341083"/>
    <lineage>
        <taxon>Bacteria</taxon>
        <taxon>Bacillati</taxon>
        <taxon>Actinomycetota</taxon>
        <taxon>Actinomycetes</taxon>
        <taxon>Mycobacteriales</taxon>
        <taxon>Mycobacteriaceae</taxon>
        <taxon>Mycobacterium</taxon>
    </lineage>
</organism>
<gene>
    <name evidence="2" type="ORF">LAUMK13_05035</name>
</gene>
<reference evidence="2 3" key="1">
    <citation type="submission" date="2018-09" db="EMBL/GenBank/DDBJ databases">
        <authorList>
            <person name="Tagini F."/>
        </authorList>
    </citation>
    <scope>NUCLEOTIDE SEQUENCE [LARGE SCALE GENOMIC DNA]</scope>
    <source>
        <strain evidence="2 3">MK13</strain>
    </source>
</reference>
<protein>
    <recommendedName>
        <fullName evidence="1">Transposase IS4-like domain-containing protein</fullName>
    </recommendedName>
</protein>
<sequence length="299" mass="33820">MKTDLDALLTELYVTIDDHVVQPDRRRAGRPKQLTDAELVCLTVAQALLGARSEHHWLRMCYGRLGHLFPYLPKQPGYHKRVKAATPLICKAMRYLATQCPSWADDLRLVDGTPVPCGSSRETAKRSELAGFANYGYCAAHSRWFWGLKLYLVTTAEGMPVAWCLADPKIGEREVAAELFAHARDLGALREKMVVLADKGLSGAELEHYCADQLGVLLVRPDRKDEKKRRYGNLAGMRQWIEAVYDTCKDQLNLERHGGRTREGVYARVAQRLLALAAVIWHNWKINSPVKRSLIAYDH</sequence>
<evidence type="ECO:0000259" key="1">
    <source>
        <dbReference type="Pfam" id="PF01609"/>
    </source>
</evidence>
<feature type="domain" description="Transposase IS4-like" evidence="1">
    <location>
        <begin position="105"/>
        <end position="276"/>
    </location>
</feature>
<dbReference type="OrthoDB" id="4962032at2"/>
<dbReference type="InterPro" id="IPR002559">
    <property type="entry name" value="Transposase_11"/>
</dbReference>
<dbReference type="AlphaFoldDB" id="A0A498QLM4"/>
<dbReference type="GO" id="GO:0003677">
    <property type="term" value="F:DNA binding"/>
    <property type="evidence" value="ECO:0007669"/>
    <property type="project" value="InterPro"/>
</dbReference>
<dbReference type="Pfam" id="PF01609">
    <property type="entry name" value="DDE_Tnp_1"/>
    <property type="match status" value="1"/>
</dbReference>
<dbReference type="Proteomes" id="UP000267289">
    <property type="component" value="Unassembled WGS sequence"/>
</dbReference>
<evidence type="ECO:0000313" key="3">
    <source>
        <dbReference type="Proteomes" id="UP000267289"/>
    </source>
</evidence>